<comment type="subcellular location">
    <subcellularLocation>
        <location evidence="2 13">Cell membrane</location>
        <topology evidence="2 13">Multi-pass membrane protein</topology>
    </subcellularLocation>
</comment>
<dbReference type="PANTHER" id="PTHR24421">
    <property type="entry name" value="NITRATE/NITRITE SENSOR PROTEIN NARX-RELATED"/>
    <property type="match status" value="1"/>
</dbReference>
<evidence type="ECO:0000256" key="3">
    <source>
        <dbReference type="ARBA" id="ARBA00022475"/>
    </source>
</evidence>
<dbReference type="InterPro" id="IPR003594">
    <property type="entry name" value="HATPase_dom"/>
</dbReference>
<evidence type="ECO:0000256" key="11">
    <source>
        <dbReference type="ARBA" id="ARBA00023012"/>
    </source>
</evidence>
<sequence>MSLRSIKWLISILFTLFLFTMSLLLANSIFQSRMQKEWLFDFFQWRILFMPVILYLLIIACIGGGVLFLILGFWQKRLLKPLTEELHKVASGDVEEERFFSIQLERYPYLKDPLYDLLAIKKKMRTISIEVQRLTAQPINLDGQTKEEILETERHRLARELHDSVSQELFAAMMMMSAMNEVAQKNQIPDVQQKQLALITDIINKAQSEMRALLLHLRPVNLEGKTLKKGIEQLLIELKTKVNIQITWQIEDVQVASNVEDQVFRIVQELLSNTLRHAKAEEVEVYLHQVEHLLLFRFIDDGIGFDVDEVKSGSYGLMNIRERVHSIGGNLKIISFKQQGTSVEIKIPIFDKGVEQE</sequence>
<reference evidence="16 17" key="1">
    <citation type="submission" date="2013-03" db="EMBL/GenBank/DDBJ databases">
        <title>The Genome Sequence of Enterococcus sulfureus ATCC_49903 (PacBio/Illumina hybrid assembly).</title>
        <authorList>
            <consortium name="The Broad Institute Genomics Platform"/>
            <consortium name="The Broad Institute Genome Sequencing Center for Infectious Disease"/>
            <person name="Earl A."/>
            <person name="Russ C."/>
            <person name="Gilmore M."/>
            <person name="Surin D."/>
            <person name="Walker B."/>
            <person name="Young S."/>
            <person name="Zeng Q."/>
            <person name="Gargeya S."/>
            <person name="Fitzgerald M."/>
            <person name="Haas B."/>
            <person name="Abouelleil A."/>
            <person name="Allen A.W."/>
            <person name="Alvarado L."/>
            <person name="Arachchi H.M."/>
            <person name="Berlin A.M."/>
            <person name="Chapman S.B."/>
            <person name="Gainer-Dewar J."/>
            <person name="Goldberg J."/>
            <person name="Griggs A."/>
            <person name="Gujja S."/>
            <person name="Hansen M."/>
            <person name="Howarth C."/>
            <person name="Imamovic A."/>
            <person name="Ireland A."/>
            <person name="Larimer J."/>
            <person name="McCowan C."/>
            <person name="Murphy C."/>
            <person name="Pearson M."/>
            <person name="Poon T.W."/>
            <person name="Priest M."/>
            <person name="Roberts A."/>
            <person name="Saif S."/>
            <person name="Shea T."/>
            <person name="Sisk P."/>
            <person name="Sykes S."/>
            <person name="Wortman J."/>
            <person name="Nusbaum C."/>
            <person name="Birren B."/>
        </authorList>
    </citation>
    <scope>NUCLEOTIDE SEQUENCE [LARGE SCALE GENOMIC DNA]</scope>
    <source>
        <strain evidence="16 17">ATCC 49903</strain>
    </source>
</reference>
<dbReference type="AlphaFoldDB" id="S0L1A5"/>
<keyword evidence="10 14" id="KW-1133">Transmembrane helix</keyword>
<dbReference type="Pfam" id="PF02518">
    <property type="entry name" value="HATPase_c"/>
    <property type="match status" value="1"/>
</dbReference>
<dbReference type="CDD" id="cd16917">
    <property type="entry name" value="HATPase_UhpB-NarQ-NarX-like"/>
    <property type="match status" value="1"/>
</dbReference>
<gene>
    <name evidence="16" type="ORF">I573_01375</name>
</gene>
<dbReference type="PATRIC" id="fig|1140003.3.peg.1261"/>
<dbReference type="GO" id="GO:0046983">
    <property type="term" value="F:protein dimerization activity"/>
    <property type="evidence" value="ECO:0007669"/>
    <property type="project" value="InterPro"/>
</dbReference>
<evidence type="ECO:0000256" key="8">
    <source>
        <dbReference type="ARBA" id="ARBA00022777"/>
    </source>
</evidence>
<dbReference type="InterPro" id="IPR011712">
    <property type="entry name" value="Sig_transdc_His_kin_sub3_dim/P"/>
</dbReference>
<comment type="caution">
    <text evidence="16">The sequence shown here is derived from an EMBL/GenBank/DDBJ whole genome shotgun (WGS) entry which is preliminary data.</text>
</comment>
<keyword evidence="9 13" id="KW-0067">ATP-binding</keyword>
<evidence type="ECO:0000313" key="17">
    <source>
        <dbReference type="Proteomes" id="UP000015961"/>
    </source>
</evidence>
<dbReference type="PROSITE" id="PS50109">
    <property type="entry name" value="HIS_KIN"/>
    <property type="match status" value="1"/>
</dbReference>
<evidence type="ECO:0000256" key="1">
    <source>
        <dbReference type="ARBA" id="ARBA00000085"/>
    </source>
</evidence>
<keyword evidence="4" id="KW-0597">Phosphoprotein</keyword>
<feature type="domain" description="Histidine kinase" evidence="15">
    <location>
        <begin position="156"/>
        <end position="351"/>
    </location>
</feature>
<keyword evidence="12 13" id="KW-0472">Membrane</keyword>
<dbReference type="InterPro" id="IPR005467">
    <property type="entry name" value="His_kinase_dom"/>
</dbReference>
<evidence type="ECO:0000256" key="14">
    <source>
        <dbReference type="SAM" id="Phobius"/>
    </source>
</evidence>
<dbReference type="InterPro" id="IPR036890">
    <property type="entry name" value="HATPase_C_sf"/>
</dbReference>
<dbReference type="GO" id="GO:0005524">
    <property type="term" value="F:ATP binding"/>
    <property type="evidence" value="ECO:0007669"/>
    <property type="project" value="UniProtKB-UniRule"/>
</dbReference>
<keyword evidence="17" id="KW-1185">Reference proteome</keyword>
<dbReference type="Gene3D" id="1.20.5.1930">
    <property type="match status" value="1"/>
</dbReference>
<evidence type="ECO:0000259" key="15">
    <source>
        <dbReference type="PROSITE" id="PS50109"/>
    </source>
</evidence>
<evidence type="ECO:0000256" key="2">
    <source>
        <dbReference type="ARBA" id="ARBA00004651"/>
    </source>
</evidence>
<dbReference type="EC" id="2.7.13.3" evidence="13"/>
<evidence type="ECO:0000256" key="4">
    <source>
        <dbReference type="ARBA" id="ARBA00022553"/>
    </source>
</evidence>
<dbReference type="PANTHER" id="PTHR24421:SF37">
    <property type="entry name" value="SENSOR HISTIDINE KINASE NARS"/>
    <property type="match status" value="1"/>
</dbReference>
<accession>S0L1A5</accession>
<dbReference type="EMBL" id="ASWO01000005">
    <property type="protein sequence ID" value="EOT83650.1"/>
    <property type="molecule type" value="Genomic_DNA"/>
</dbReference>
<evidence type="ECO:0000256" key="13">
    <source>
        <dbReference type="PIRNR" id="PIRNR037431"/>
    </source>
</evidence>
<dbReference type="SUPFAM" id="SSF55874">
    <property type="entry name" value="ATPase domain of HSP90 chaperone/DNA topoisomerase II/histidine kinase"/>
    <property type="match status" value="1"/>
</dbReference>
<evidence type="ECO:0000256" key="6">
    <source>
        <dbReference type="ARBA" id="ARBA00022692"/>
    </source>
</evidence>
<evidence type="ECO:0000256" key="10">
    <source>
        <dbReference type="ARBA" id="ARBA00022989"/>
    </source>
</evidence>
<keyword evidence="11 13" id="KW-0902">Two-component regulatory system</keyword>
<protein>
    <recommendedName>
        <fullName evidence="13">Sensor histidine kinase</fullName>
        <ecNumber evidence="13">2.7.13.3</ecNumber>
    </recommendedName>
</protein>
<dbReference type="InterPro" id="IPR050482">
    <property type="entry name" value="Sensor_HK_TwoCompSys"/>
</dbReference>
<organism evidence="16 17">
    <name type="scientific">Enterococcus sulfureus ATCC 49903</name>
    <dbReference type="NCBI Taxonomy" id="1140003"/>
    <lineage>
        <taxon>Bacteria</taxon>
        <taxon>Bacillati</taxon>
        <taxon>Bacillota</taxon>
        <taxon>Bacilli</taxon>
        <taxon>Lactobacillales</taxon>
        <taxon>Enterococcaceae</taxon>
        <taxon>Enterococcus</taxon>
    </lineage>
</organism>
<dbReference type="GO" id="GO:0005886">
    <property type="term" value="C:plasma membrane"/>
    <property type="evidence" value="ECO:0007669"/>
    <property type="project" value="UniProtKB-SubCell"/>
</dbReference>
<keyword evidence="7 13" id="KW-0547">Nucleotide-binding</keyword>
<keyword evidence="3 13" id="KW-1003">Cell membrane</keyword>
<evidence type="ECO:0000256" key="7">
    <source>
        <dbReference type="ARBA" id="ARBA00022741"/>
    </source>
</evidence>
<evidence type="ECO:0000256" key="5">
    <source>
        <dbReference type="ARBA" id="ARBA00022679"/>
    </source>
</evidence>
<dbReference type="InterPro" id="IPR017202">
    <property type="entry name" value="LiaS/VraS"/>
</dbReference>
<dbReference type="Gene3D" id="3.30.565.10">
    <property type="entry name" value="Histidine kinase-like ATPase, C-terminal domain"/>
    <property type="match status" value="1"/>
</dbReference>
<keyword evidence="6 14" id="KW-0812">Transmembrane</keyword>
<feature type="transmembrane region" description="Helical" evidence="14">
    <location>
        <begin position="6"/>
        <end position="26"/>
    </location>
</feature>
<evidence type="ECO:0000256" key="12">
    <source>
        <dbReference type="ARBA" id="ARBA00023136"/>
    </source>
</evidence>
<dbReference type="eggNOG" id="COG4585">
    <property type="taxonomic scope" value="Bacteria"/>
</dbReference>
<feature type="transmembrane region" description="Helical" evidence="14">
    <location>
        <begin position="47"/>
        <end position="74"/>
    </location>
</feature>
<evidence type="ECO:0000313" key="16">
    <source>
        <dbReference type="EMBL" id="EOT83650.1"/>
    </source>
</evidence>
<evidence type="ECO:0000256" key="9">
    <source>
        <dbReference type="ARBA" id="ARBA00022840"/>
    </source>
</evidence>
<keyword evidence="8 13" id="KW-0418">Kinase</keyword>
<dbReference type="PIRSF" id="PIRSF037431">
    <property type="entry name" value="STHK_LiaS"/>
    <property type="match status" value="1"/>
</dbReference>
<keyword evidence="5 13" id="KW-0808">Transferase</keyword>
<comment type="catalytic activity">
    <reaction evidence="1 13">
        <text>ATP + protein L-histidine = ADP + protein N-phospho-L-histidine.</text>
        <dbReference type="EC" id="2.7.13.3"/>
    </reaction>
</comment>
<dbReference type="Pfam" id="PF07730">
    <property type="entry name" value="HisKA_3"/>
    <property type="match status" value="1"/>
</dbReference>
<proteinExistence type="predicted"/>
<dbReference type="OrthoDB" id="9795828at2"/>
<dbReference type="RefSeq" id="WP_016185756.1">
    <property type="nucleotide sequence ID" value="NZ_ASWO01000005.1"/>
</dbReference>
<dbReference type="GO" id="GO:0000155">
    <property type="term" value="F:phosphorelay sensor kinase activity"/>
    <property type="evidence" value="ECO:0007669"/>
    <property type="project" value="UniProtKB-UniRule"/>
</dbReference>
<name>S0L1A5_9ENTE</name>
<dbReference type="SMART" id="SM00387">
    <property type="entry name" value="HATPase_c"/>
    <property type="match status" value="1"/>
</dbReference>
<dbReference type="Proteomes" id="UP000015961">
    <property type="component" value="Unassembled WGS sequence"/>
</dbReference>
<dbReference type="STRING" id="1140003.OMY_01305"/>